<dbReference type="GO" id="GO:0005829">
    <property type="term" value="C:cytosol"/>
    <property type="evidence" value="ECO:0007669"/>
    <property type="project" value="TreeGrafter"/>
</dbReference>
<dbReference type="InterPro" id="IPR013126">
    <property type="entry name" value="Hsp_70_fam"/>
</dbReference>
<evidence type="ECO:0000313" key="6">
    <source>
        <dbReference type="Proteomes" id="UP001271007"/>
    </source>
</evidence>
<dbReference type="Pfam" id="PF00012">
    <property type="entry name" value="HSP70"/>
    <property type="match status" value="1"/>
</dbReference>
<dbReference type="PANTHER" id="PTHR45639:SF32">
    <property type="entry name" value="HEAT SHOCK PROTEIN PDR13"/>
    <property type="match status" value="1"/>
</dbReference>
<evidence type="ECO:0000256" key="3">
    <source>
        <dbReference type="ARBA" id="ARBA00022840"/>
    </source>
</evidence>
<dbReference type="PRINTS" id="PR00301">
    <property type="entry name" value="HEATSHOCK70"/>
</dbReference>
<name>A0AAJ0DEI3_9PEZI</name>
<dbReference type="AlphaFoldDB" id="A0AAJ0DEI3"/>
<evidence type="ECO:0000256" key="2">
    <source>
        <dbReference type="ARBA" id="ARBA00022741"/>
    </source>
</evidence>
<dbReference type="Proteomes" id="UP001271007">
    <property type="component" value="Unassembled WGS sequence"/>
</dbReference>
<dbReference type="FunFam" id="3.90.640.10:FF:000010">
    <property type="entry name" value="heat shock 70 kDa protein 14"/>
    <property type="match status" value="1"/>
</dbReference>
<feature type="region of interest" description="Disordered" evidence="4">
    <location>
        <begin position="500"/>
        <end position="534"/>
    </location>
</feature>
<keyword evidence="3" id="KW-0067">ATP-binding</keyword>
<dbReference type="Gene3D" id="3.30.30.30">
    <property type="match status" value="1"/>
</dbReference>
<dbReference type="GO" id="GO:0140662">
    <property type="term" value="F:ATP-dependent protein folding chaperone"/>
    <property type="evidence" value="ECO:0007669"/>
    <property type="project" value="InterPro"/>
</dbReference>
<dbReference type="PANTHER" id="PTHR45639">
    <property type="entry name" value="HSC70CB, ISOFORM G-RELATED"/>
    <property type="match status" value="1"/>
</dbReference>
<comment type="caution">
    <text evidence="5">The sequence shown here is derived from an EMBL/GenBank/DDBJ whole genome shotgun (WGS) entry which is preliminary data.</text>
</comment>
<dbReference type="EMBL" id="JAWDJX010000020">
    <property type="protein sequence ID" value="KAK3052555.1"/>
    <property type="molecule type" value="Genomic_DNA"/>
</dbReference>
<evidence type="ECO:0000256" key="1">
    <source>
        <dbReference type="ARBA" id="ARBA00007381"/>
    </source>
</evidence>
<evidence type="ECO:0000313" key="5">
    <source>
        <dbReference type="EMBL" id="KAK3052555.1"/>
    </source>
</evidence>
<sequence length="598" mass="62552">MSDDTGSPPEPQSQESSRIAIGLAFGNSNSSIAYTSQTEGKAEVIANEEGDRQIPSILSYVAGEEFQGTQAKEQIARNPRNTIAFWRDFLGKGFGDVDPSNCHASAHPVEMDGGQGVGFEVQEHDVVEGEAEGKKSTLSVSEVTTRHLRRLAKSASDYLGKSVNAAVITVPYDFTDAQKAALTSAAQAAGIEVLQFIPEPVAALLGHDAKIQQAGEQTQPQHHDRTIIVADLGGTRSDVAVIASRGGMYTTLSTAHDYELGGATLDKVLVEHAAKAFVKQYGRAGADPRTNERSLAKLTIEAEAVRKALSLGASASFSVESLSDGIDFSLSVNRSRFELLANKTLMSFTRLIESAVQKADLDVLDIDTILLAGGASHTPKIAANLASRFPATTTIISPSTDPHALNPSELTARGAAIQASLIQGFEHQDIEDSTEAVVTVTPHLSQAIGLVTGKEGEESFALIVEPDTPVPVRRTAQITVPAGGDVLVRLAEGVHHISVSQAEKAATNGAGGKADDDDDSEDEDDEPEEVRSKVFKAGKVLAEAGLRGVKKGAKVEVQVSVAGDLGVTVVVREVGAGAQKGGVRGSVEGTGVAQNGSA</sequence>
<reference evidence="5" key="1">
    <citation type="submission" date="2023-04" db="EMBL/GenBank/DDBJ databases">
        <title>Black Yeasts Isolated from many extreme environments.</title>
        <authorList>
            <person name="Coleine C."/>
            <person name="Stajich J.E."/>
            <person name="Selbmann L."/>
        </authorList>
    </citation>
    <scope>NUCLEOTIDE SEQUENCE</scope>
    <source>
        <strain evidence="5">CCFEE 5312</strain>
    </source>
</reference>
<keyword evidence="2" id="KW-0547">Nucleotide-binding</keyword>
<dbReference type="SUPFAM" id="SSF53067">
    <property type="entry name" value="Actin-like ATPase domain"/>
    <property type="match status" value="2"/>
</dbReference>
<comment type="similarity">
    <text evidence="1">Belongs to the heat shock protein 70 family.</text>
</comment>
<protein>
    <submittedName>
        <fullName evidence="5">Hsp70 protein that interacts with Zuo1p</fullName>
    </submittedName>
</protein>
<dbReference type="Gene3D" id="3.90.640.10">
    <property type="entry name" value="Actin, Chain A, domain 4"/>
    <property type="match status" value="1"/>
</dbReference>
<organism evidence="5 6">
    <name type="scientific">Extremus antarcticus</name>
    <dbReference type="NCBI Taxonomy" id="702011"/>
    <lineage>
        <taxon>Eukaryota</taxon>
        <taxon>Fungi</taxon>
        <taxon>Dikarya</taxon>
        <taxon>Ascomycota</taxon>
        <taxon>Pezizomycotina</taxon>
        <taxon>Dothideomycetes</taxon>
        <taxon>Dothideomycetidae</taxon>
        <taxon>Mycosphaerellales</taxon>
        <taxon>Extremaceae</taxon>
        <taxon>Extremus</taxon>
    </lineage>
</organism>
<proteinExistence type="inferred from homology"/>
<gene>
    <name evidence="5" type="primary">SSZ1</name>
    <name evidence="5" type="ORF">LTR09_006409</name>
</gene>
<dbReference type="InterPro" id="IPR043129">
    <property type="entry name" value="ATPase_NBD"/>
</dbReference>
<accession>A0AAJ0DEI3</accession>
<dbReference type="GO" id="GO:0005634">
    <property type="term" value="C:nucleus"/>
    <property type="evidence" value="ECO:0007669"/>
    <property type="project" value="TreeGrafter"/>
</dbReference>
<feature type="compositionally biased region" description="Acidic residues" evidence="4">
    <location>
        <begin position="515"/>
        <end position="528"/>
    </location>
</feature>
<dbReference type="Gene3D" id="3.30.420.40">
    <property type="match status" value="2"/>
</dbReference>
<dbReference type="GO" id="GO:0005524">
    <property type="term" value="F:ATP binding"/>
    <property type="evidence" value="ECO:0007669"/>
    <property type="project" value="UniProtKB-KW"/>
</dbReference>
<keyword evidence="6" id="KW-1185">Reference proteome</keyword>
<evidence type="ECO:0000256" key="4">
    <source>
        <dbReference type="SAM" id="MobiDB-lite"/>
    </source>
</evidence>